<dbReference type="EC" id="1.1.1.53" evidence="3"/>
<dbReference type="SUPFAM" id="SSF51735">
    <property type="entry name" value="NAD(P)-binding Rossmann-fold domains"/>
    <property type="match status" value="1"/>
</dbReference>
<dbReference type="PANTHER" id="PTHR42760">
    <property type="entry name" value="SHORT-CHAIN DEHYDROGENASES/REDUCTASES FAMILY MEMBER"/>
    <property type="match status" value="1"/>
</dbReference>
<evidence type="ECO:0000313" key="4">
    <source>
        <dbReference type="Proteomes" id="UP000247696"/>
    </source>
</evidence>
<dbReference type="PROSITE" id="PS00061">
    <property type="entry name" value="ADH_SHORT"/>
    <property type="match status" value="1"/>
</dbReference>
<dbReference type="AlphaFoldDB" id="A0A2Z3YNQ4"/>
<dbReference type="FunFam" id="3.40.50.720:FF:000084">
    <property type="entry name" value="Short-chain dehydrogenase reductase"/>
    <property type="match status" value="1"/>
</dbReference>
<dbReference type="GO" id="GO:0047044">
    <property type="term" value="F:androstan-3-alpha,17-beta-diol dehydrogenase (NAD+) activity"/>
    <property type="evidence" value="ECO:0007669"/>
    <property type="project" value="UniProtKB-EC"/>
</dbReference>
<dbReference type="PRINTS" id="PR00081">
    <property type="entry name" value="GDHRDH"/>
</dbReference>
<protein>
    <submittedName>
        <fullName evidence="3">3-alpha-(Or 20-beta)-hydroxysteroid dehydrogenase</fullName>
        <ecNumber evidence="3">1.1.1.53</ecNumber>
    </submittedName>
</protein>
<dbReference type="Proteomes" id="UP000247696">
    <property type="component" value="Chromosome"/>
</dbReference>
<dbReference type="PRINTS" id="PR00080">
    <property type="entry name" value="SDRFAMILY"/>
</dbReference>
<dbReference type="KEGG" id="cpre:Csp1_00440"/>
<dbReference type="STRING" id="1737425.GCA_900049755_01827"/>
<name>A0A2Z3YNQ4_9CORY</name>
<sequence>MVLTDFNAELGEKTTADLGERAVFVRQDVTSEEDWKRVIETTVSTFGHVDALVNNAGILIMEPLESSTVGTLDKLLAVNVRSVYLGMMAVIPELKKNGGGSIVNISSLAGMNGQANAVAYSGSKWAVRGMSKSAALELGQFGIRVNSVHPGAIATPMTEASLGAAADAPFPLAALNRVGRPEDIAPAVAFLISDESSYISGAELVIDGASAVSQSAQFTEMMSNAAR</sequence>
<comment type="similarity">
    <text evidence="1">Belongs to the short-chain dehydrogenases/reductases (SDR) family.</text>
</comment>
<dbReference type="InterPro" id="IPR002347">
    <property type="entry name" value="SDR_fam"/>
</dbReference>
<evidence type="ECO:0000313" key="3">
    <source>
        <dbReference type="EMBL" id="AWT24881.1"/>
    </source>
</evidence>
<proteinExistence type="inferred from homology"/>
<keyword evidence="4" id="KW-1185">Reference proteome</keyword>
<gene>
    <name evidence="3" type="ORF">Csp1_00440</name>
</gene>
<dbReference type="Pfam" id="PF13561">
    <property type="entry name" value="adh_short_C2"/>
    <property type="match status" value="1"/>
</dbReference>
<keyword evidence="2 3" id="KW-0560">Oxidoreductase</keyword>
<dbReference type="PANTHER" id="PTHR42760:SF133">
    <property type="entry name" value="3-OXOACYL-[ACYL-CARRIER-PROTEIN] REDUCTASE"/>
    <property type="match status" value="1"/>
</dbReference>
<reference evidence="4" key="1">
    <citation type="submission" date="2017-11" db="EMBL/GenBank/DDBJ databases">
        <title>Otitis media/interna in a cat caused by the recently described species Corynebacterium provencense.</title>
        <authorList>
            <person name="Kittl S."/>
            <person name="Brodard I."/>
            <person name="Rychener L."/>
            <person name="Jores J."/>
            <person name="Roosje P."/>
            <person name="Gobeli Brawand S."/>
        </authorList>
    </citation>
    <scope>NUCLEOTIDE SEQUENCE [LARGE SCALE GENOMIC DNA]</scope>
    <source>
        <strain evidence="4">17KM38</strain>
    </source>
</reference>
<dbReference type="InterPro" id="IPR020904">
    <property type="entry name" value="Sc_DH/Rdtase_CS"/>
</dbReference>
<dbReference type="InterPro" id="IPR036291">
    <property type="entry name" value="NAD(P)-bd_dom_sf"/>
</dbReference>
<dbReference type="EMBL" id="CP024988">
    <property type="protein sequence ID" value="AWT24881.1"/>
    <property type="molecule type" value="Genomic_DNA"/>
</dbReference>
<evidence type="ECO:0000256" key="1">
    <source>
        <dbReference type="ARBA" id="ARBA00006484"/>
    </source>
</evidence>
<evidence type="ECO:0000256" key="2">
    <source>
        <dbReference type="ARBA" id="ARBA00023002"/>
    </source>
</evidence>
<accession>A0A2Z3YNQ4</accession>
<organism evidence="3 4">
    <name type="scientific">Corynebacterium provencense</name>
    <dbReference type="NCBI Taxonomy" id="1737425"/>
    <lineage>
        <taxon>Bacteria</taxon>
        <taxon>Bacillati</taxon>
        <taxon>Actinomycetota</taxon>
        <taxon>Actinomycetes</taxon>
        <taxon>Mycobacteriales</taxon>
        <taxon>Corynebacteriaceae</taxon>
        <taxon>Corynebacterium</taxon>
    </lineage>
</organism>
<dbReference type="Gene3D" id="3.40.50.720">
    <property type="entry name" value="NAD(P)-binding Rossmann-like Domain"/>
    <property type="match status" value="1"/>
</dbReference>